<dbReference type="Proteomes" id="UP000020218">
    <property type="component" value="Unassembled WGS sequence"/>
</dbReference>
<protein>
    <submittedName>
        <fullName evidence="1">Tfp pilus assembly protein PilX</fullName>
    </submittedName>
</protein>
<gene>
    <name evidence="1" type="ORF">AW08_01036</name>
</gene>
<reference evidence="1" key="1">
    <citation type="submission" date="2014-02" db="EMBL/GenBank/DDBJ databases">
        <title>Expanding our view of genomic diversity in Candidatus Accumulibacter clades.</title>
        <authorList>
            <person name="Skennerton C.T."/>
            <person name="Barr J.J."/>
            <person name="Slater F.R."/>
            <person name="Bond P.L."/>
            <person name="Tyson G.W."/>
        </authorList>
    </citation>
    <scope>NUCLEOTIDE SEQUENCE [LARGE SCALE GENOMIC DNA]</scope>
</reference>
<name>A0A011PQW6_9PROT</name>
<dbReference type="AlphaFoldDB" id="A0A011PQW6"/>
<comment type="caution">
    <text evidence="1">The sequence shown here is derived from an EMBL/GenBank/DDBJ whole genome shotgun (WGS) entry which is preliminary data.</text>
</comment>
<evidence type="ECO:0000313" key="2">
    <source>
        <dbReference type="Proteomes" id="UP000020218"/>
    </source>
</evidence>
<dbReference type="STRING" id="1454001.AW08_01036"/>
<organism evidence="1 2">
    <name type="scientific">Candidatus Accumulibacter adjunctus</name>
    <dbReference type="NCBI Taxonomy" id="1454001"/>
    <lineage>
        <taxon>Bacteria</taxon>
        <taxon>Pseudomonadati</taxon>
        <taxon>Pseudomonadota</taxon>
        <taxon>Betaproteobacteria</taxon>
        <taxon>Candidatus Accumulibacter</taxon>
    </lineage>
</organism>
<proteinExistence type="predicted"/>
<accession>A0A011PQW6</accession>
<dbReference type="EMBL" id="JFAX01000004">
    <property type="protein sequence ID" value="EXI68724.1"/>
    <property type="molecule type" value="Genomic_DNA"/>
</dbReference>
<sequence length="208" mass="21556">MLMPLDPSRHRLAAARNNRQQGVVLLVALIVLVALTLAGVALVRSVDTANLVAGNLSFHQTAVQAGERSTELALTNWLQPNSGLGDPDLHNDATGYVADGLNPNRSPAAGQSWDAYWAAVVAGGVTPSAGGTDAAGNTVQYIVHRLCATTGAPHLANCAREPASTNTGGSQSAGGLAPIGNNRVYYRITTRIAGPRRTVAYIQTIVAL</sequence>
<evidence type="ECO:0000313" key="1">
    <source>
        <dbReference type="EMBL" id="EXI68724.1"/>
    </source>
</evidence>
<dbReference type="PATRIC" id="fig|1454001.3.peg.981"/>
<keyword evidence="2" id="KW-1185">Reference proteome</keyword>